<dbReference type="OrthoDB" id="9804920at2"/>
<dbReference type="InterPro" id="IPR032466">
    <property type="entry name" value="Metal_Hydrolase"/>
</dbReference>
<name>A0A1I5GLZ3_9FIRM</name>
<sequence length="331" mass="37503">MKVADMHCDTIAEIFYANKEGKECGLLKNQFHLDLEKMKKGDYLLQNFAMFVDIKKYESPLEHCLELIDLFYNQLEINKDKIAIALNYDDIIKNEAAGKLSAMLTIEEGGVTQGNLANLRNFYRLGVRMLTLTWNYENGIGYPNFEYIKGEVPNFKAPNTTQGLTDFGIEFVHEMERLGMIIDVSHLSDRGFYQVLENTTKPFVASHSNARAKCNHVRNLTDDMIRKLGERGCVAGMNYCNSFLDDVEDESKAVGTISAIVDNILHFRQIGGYECVGLGSDFDGIPTHHELPDASYMPLLADALKKAGLSNHEIESIFYKNVLRLYKEVLK</sequence>
<dbReference type="PANTHER" id="PTHR10443:SF12">
    <property type="entry name" value="DIPEPTIDASE"/>
    <property type="match status" value="1"/>
</dbReference>
<dbReference type="STRING" id="1527.SAMN04489757_12070"/>
<dbReference type="GO" id="GO:0006508">
    <property type="term" value="P:proteolysis"/>
    <property type="evidence" value="ECO:0007669"/>
    <property type="project" value="InterPro"/>
</dbReference>
<accession>A0A1I5GLZ3</accession>
<protein>
    <submittedName>
        <fullName evidence="1">Membrane dipeptidase</fullName>
    </submittedName>
</protein>
<dbReference type="Pfam" id="PF01244">
    <property type="entry name" value="Peptidase_M19"/>
    <property type="match status" value="1"/>
</dbReference>
<dbReference type="CDD" id="cd01301">
    <property type="entry name" value="rDP_like"/>
    <property type="match status" value="1"/>
</dbReference>
<dbReference type="SUPFAM" id="SSF51556">
    <property type="entry name" value="Metallo-dependent hydrolases"/>
    <property type="match status" value="1"/>
</dbReference>
<dbReference type="RefSeq" id="WP_091687163.1">
    <property type="nucleotide sequence ID" value="NZ_BAABFM010000028.1"/>
</dbReference>
<reference evidence="1 2" key="1">
    <citation type="submission" date="2016-10" db="EMBL/GenBank/DDBJ databases">
        <authorList>
            <person name="de Groot N.N."/>
        </authorList>
    </citation>
    <scope>NUCLEOTIDE SEQUENCE [LARGE SCALE GENOMIC DNA]</scope>
    <source>
        <strain evidence="1 2">DSM 1283</strain>
    </source>
</reference>
<dbReference type="InterPro" id="IPR008257">
    <property type="entry name" value="Pept_M19"/>
</dbReference>
<dbReference type="EMBL" id="FOWD01000020">
    <property type="protein sequence ID" value="SFO36939.1"/>
    <property type="molecule type" value="Genomic_DNA"/>
</dbReference>
<gene>
    <name evidence="1" type="ORF">SAMN04489757_12070</name>
</gene>
<keyword evidence="2" id="KW-1185">Reference proteome</keyword>
<evidence type="ECO:0000313" key="2">
    <source>
        <dbReference type="Proteomes" id="UP000198806"/>
    </source>
</evidence>
<proteinExistence type="predicted"/>
<dbReference type="PROSITE" id="PS51365">
    <property type="entry name" value="RENAL_DIPEPTIDASE_2"/>
    <property type="match status" value="1"/>
</dbReference>
<dbReference type="Proteomes" id="UP000198806">
    <property type="component" value="Unassembled WGS sequence"/>
</dbReference>
<organism evidence="1 2">
    <name type="scientific">Anaerocolumna aminovalerica</name>
    <dbReference type="NCBI Taxonomy" id="1527"/>
    <lineage>
        <taxon>Bacteria</taxon>
        <taxon>Bacillati</taxon>
        <taxon>Bacillota</taxon>
        <taxon>Clostridia</taxon>
        <taxon>Lachnospirales</taxon>
        <taxon>Lachnospiraceae</taxon>
        <taxon>Anaerocolumna</taxon>
    </lineage>
</organism>
<dbReference type="Gene3D" id="3.20.20.140">
    <property type="entry name" value="Metal-dependent hydrolases"/>
    <property type="match status" value="1"/>
</dbReference>
<dbReference type="AlphaFoldDB" id="A0A1I5GLZ3"/>
<dbReference type="PANTHER" id="PTHR10443">
    <property type="entry name" value="MICROSOMAL DIPEPTIDASE"/>
    <property type="match status" value="1"/>
</dbReference>
<dbReference type="GO" id="GO:0070573">
    <property type="term" value="F:metallodipeptidase activity"/>
    <property type="evidence" value="ECO:0007669"/>
    <property type="project" value="InterPro"/>
</dbReference>
<evidence type="ECO:0000313" key="1">
    <source>
        <dbReference type="EMBL" id="SFO36939.1"/>
    </source>
</evidence>